<dbReference type="InterPro" id="IPR014710">
    <property type="entry name" value="RmlC-like_jellyroll"/>
</dbReference>
<dbReference type="Gene3D" id="2.60.120.10">
    <property type="entry name" value="Jelly Rolls"/>
    <property type="match status" value="2"/>
</dbReference>
<evidence type="ECO:0000313" key="2">
    <source>
        <dbReference type="EMBL" id="QOY91958.1"/>
    </source>
</evidence>
<dbReference type="Pfam" id="PF04962">
    <property type="entry name" value="KduI"/>
    <property type="match status" value="1"/>
</dbReference>
<dbReference type="NCBIfam" id="TIGR04378">
    <property type="entry name" value="myo_inos_iolB"/>
    <property type="match status" value="1"/>
</dbReference>
<sequence>MMSLLVHPDTTGTQIETFGFELLAIKIVKLQAGQSMEEDTAGRELAIVPLGGTCSVTSTAGDFASVGGRASVFSGLPHTLYLPIATKFTLTAQGDCDLAFCYSKAEEPHAAALVGPADVRVEIRGGGNATRQINHMIQPGFPAHRILVCEVYTPSGNWSSYPPHKHDVHNLPGEVDLEEFYYYRIDKPEGYAIQKVYSADRRIDETLTVRDGEMVLVPEGYHPVVAAHGYNAYYLNVLAGSARSMAASDDPEYAWVRDTWREQDPRLPLVR</sequence>
<reference evidence="2 3" key="1">
    <citation type="submission" date="2020-10" db="EMBL/GenBank/DDBJ databases">
        <title>Complete genome sequence of Paludibaculum fermentans P105T, a facultatively anaerobic acidobacterium capable of dissimilatory Fe(III) reduction.</title>
        <authorList>
            <person name="Dedysh S.N."/>
            <person name="Beletsky A.V."/>
            <person name="Kulichevskaya I.S."/>
            <person name="Mardanov A.V."/>
            <person name="Ravin N.V."/>
        </authorList>
    </citation>
    <scope>NUCLEOTIDE SEQUENCE [LARGE SCALE GENOMIC DNA]</scope>
    <source>
        <strain evidence="2 3">P105</strain>
    </source>
</reference>
<dbReference type="InterPro" id="IPR024203">
    <property type="entry name" value="Deoxy-glucuronate_isom_IolB"/>
</dbReference>
<dbReference type="AlphaFoldDB" id="A0A7S7SPI6"/>
<gene>
    <name evidence="2" type="primary">iolB</name>
    <name evidence="2" type="ORF">IRI77_09290</name>
</gene>
<dbReference type="SUPFAM" id="SSF51182">
    <property type="entry name" value="RmlC-like cupins"/>
    <property type="match status" value="1"/>
</dbReference>
<dbReference type="EC" id="5.3.1.30" evidence="2"/>
<dbReference type="KEGG" id="pfer:IRI77_09290"/>
<dbReference type="InterPro" id="IPR011051">
    <property type="entry name" value="RmlC_Cupin_sf"/>
</dbReference>
<dbReference type="PIRSF" id="PIRSF036628">
    <property type="entry name" value="IolB"/>
    <property type="match status" value="1"/>
</dbReference>
<keyword evidence="3" id="KW-1185">Reference proteome</keyword>
<evidence type="ECO:0000256" key="1">
    <source>
        <dbReference type="ARBA" id="ARBA00023235"/>
    </source>
</evidence>
<name>A0A7S7SPI6_PALFE</name>
<protein>
    <submittedName>
        <fullName evidence="2">5-deoxy-glucuronate isomerase</fullName>
        <ecNumber evidence="2">5.3.1.30</ecNumber>
    </submittedName>
</protein>
<dbReference type="InterPro" id="IPR021120">
    <property type="entry name" value="KduI/IolB_isomerase"/>
</dbReference>
<accession>A0A7S7SPI6</accession>
<evidence type="ECO:0000313" key="3">
    <source>
        <dbReference type="Proteomes" id="UP000593892"/>
    </source>
</evidence>
<dbReference type="GO" id="GO:0102482">
    <property type="term" value="F:5-deoxy-D-glucuronate isomerase activity"/>
    <property type="evidence" value="ECO:0007669"/>
    <property type="project" value="UniProtKB-EC"/>
</dbReference>
<dbReference type="GO" id="GO:0008880">
    <property type="term" value="F:glucuronate isomerase activity"/>
    <property type="evidence" value="ECO:0007669"/>
    <property type="project" value="InterPro"/>
</dbReference>
<organism evidence="2 3">
    <name type="scientific">Paludibaculum fermentans</name>
    <dbReference type="NCBI Taxonomy" id="1473598"/>
    <lineage>
        <taxon>Bacteria</taxon>
        <taxon>Pseudomonadati</taxon>
        <taxon>Acidobacteriota</taxon>
        <taxon>Terriglobia</taxon>
        <taxon>Bryobacterales</taxon>
        <taxon>Bryobacteraceae</taxon>
        <taxon>Paludibaculum</taxon>
    </lineage>
</organism>
<keyword evidence="1 2" id="KW-0413">Isomerase</keyword>
<dbReference type="PANTHER" id="PTHR39193">
    <property type="entry name" value="5-DEOXY-GLUCURONATE ISOMERASE"/>
    <property type="match status" value="1"/>
</dbReference>
<dbReference type="PANTHER" id="PTHR39193:SF1">
    <property type="entry name" value="5-DEOXY-GLUCURONATE ISOMERASE"/>
    <property type="match status" value="1"/>
</dbReference>
<proteinExistence type="predicted"/>
<dbReference type="GO" id="GO:0019310">
    <property type="term" value="P:inositol catabolic process"/>
    <property type="evidence" value="ECO:0007669"/>
    <property type="project" value="InterPro"/>
</dbReference>
<dbReference type="EMBL" id="CP063849">
    <property type="protein sequence ID" value="QOY91958.1"/>
    <property type="molecule type" value="Genomic_DNA"/>
</dbReference>
<dbReference type="Proteomes" id="UP000593892">
    <property type="component" value="Chromosome"/>
</dbReference>